<dbReference type="OrthoDB" id="9812260at2"/>
<gene>
    <name evidence="3" type="primary">cph2_6</name>
    <name evidence="3" type="ORF">LAL4801_01289</name>
</gene>
<dbReference type="SUPFAM" id="SSF55785">
    <property type="entry name" value="PYP-like sensor domain (PAS domain)"/>
    <property type="match status" value="1"/>
</dbReference>
<keyword evidence="4" id="KW-1185">Reference proteome</keyword>
<dbReference type="Proteomes" id="UP000048926">
    <property type="component" value="Unassembled WGS sequence"/>
</dbReference>
<dbReference type="STRING" id="187304.B0E33_23755"/>
<dbReference type="InterPro" id="IPR035965">
    <property type="entry name" value="PAS-like_dom_sf"/>
</dbReference>
<dbReference type="PANTHER" id="PTHR44757">
    <property type="entry name" value="DIGUANYLATE CYCLASE DGCP"/>
    <property type="match status" value="1"/>
</dbReference>
<dbReference type="InterPro" id="IPR000160">
    <property type="entry name" value="GGDEF_dom"/>
</dbReference>
<reference evidence="4" key="1">
    <citation type="submission" date="2015-07" db="EMBL/GenBank/DDBJ databases">
        <authorList>
            <person name="Rodrigo-Torres Lidia"/>
            <person name="Arahal R.David."/>
        </authorList>
    </citation>
    <scope>NUCLEOTIDE SEQUENCE [LARGE SCALE GENOMIC DNA]</scope>
    <source>
        <strain evidence="4">CECT 4801</strain>
    </source>
</reference>
<dbReference type="PROSITE" id="PS50887">
    <property type="entry name" value="GGDEF"/>
    <property type="match status" value="1"/>
</dbReference>
<dbReference type="Gene3D" id="3.30.450.20">
    <property type="entry name" value="PAS domain"/>
    <property type="match status" value="1"/>
</dbReference>
<evidence type="ECO:0000313" key="3">
    <source>
        <dbReference type="EMBL" id="CTQ42852.1"/>
    </source>
</evidence>
<dbReference type="NCBIfam" id="TIGR00229">
    <property type="entry name" value="sensory_box"/>
    <property type="match status" value="1"/>
</dbReference>
<dbReference type="CDD" id="cd01949">
    <property type="entry name" value="GGDEF"/>
    <property type="match status" value="1"/>
</dbReference>
<dbReference type="InterPro" id="IPR043128">
    <property type="entry name" value="Rev_trsase/Diguanyl_cyclase"/>
</dbReference>
<name>A0A0M6XZW7_9HYPH</name>
<proteinExistence type="predicted"/>
<dbReference type="PANTHER" id="PTHR44757:SF2">
    <property type="entry name" value="BIOFILM ARCHITECTURE MAINTENANCE PROTEIN MBAA"/>
    <property type="match status" value="1"/>
</dbReference>
<dbReference type="CDD" id="cd00130">
    <property type="entry name" value="PAS"/>
    <property type="match status" value="1"/>
</dbReference>
<evidence type="ECO:0000313" key="4">
    <source>
        <dbReference type="Proteomes" id="UP000048926"/>
    </source>
</evidence>
<dbReference type="EMBL" id="CXST01000001">
    <property type="protein sequence ID" value="CTQ42852.1"/>
    <property type="molecule type" value="Genomic_DNA"/>
</dbReference>
<dbReference type="SMART" id="SM00091">
    <property type="entry name" value="PAS"/>
    <property type="match status" value="1"/>
</dbReference>
<dbReference type="NCBIfam" id="TIGR00254">
    <property type="entry name" value="GGDEF"/>
    <property type="match status" value="1"/>
</dbReference>
<dbReference type="InterPro" id="IPR029787">
    <property type="entry name" value="Nucleotide_cyclase"/>
</dbReference>
<dbReference type="PROSITE" id="PS50113">
    <property type="entry name" value="PAC"/>
    <property type="match status" value="1"/>
</dbReference>
<feature type="domain" description="GGDEF" evidence="2">
    <location>
        <begin position="180"/>
        <end position="321"/>
    </location>
</feature>
<dbReference type="Pfam" id="PF00990">
    <property type="entry name" value="GGDEF"/>
    <property type="match status" value="1"/>
</dbReference>
<dbReference type="SUPFAM" id="SSF55073">
    <property type="entry name" value="Nucleotide cyclase"/>
    <property type="match status" value="1"/>
</dbReference>
<evidence type="ECO:0000259" key="2">
    <source>
        <dbReference type="PROSITE" id="PS50887"/>
    </source>
</evidence>
<organism evidence="3 4">
    <name type="scientific">Roseibium aggregatum</name>
    <dbReference type="NCBI Taxonomy" id="187304"/>
    <lineage>
        <taxon>Bacteria</taxon>
        <taxon>Pseudomonadati</taxon>
        <taxon>Pseudomonadota</taxon>
        <taxon>Alphaproteobacteria</taxon>
        <taxon>Hyphomicrobiales</taxon>
        <taxon>Stappiaceae</taxon>
        <taxon>Roseibium</taxon>
    </lineage>
</organism>
<protein>
    <submittedName>
        <fullName evidence="3">Bacteriophytochrome cph2</fullName>
    </submittedName>
</protein>
<dbReference type="InterPro" id="IPR000014">
    <property type="entry name" value="PAS"/>
</dbReference>
<dbReference type="InterPro" id="IPR000700">
    <property type="entry name" value="PAS-assoc_C"/>
</dbReference>
<dbReference type="AlphaFoldDB" id="A0A0M6XZW7"/>
<dbReference type="Gene3D" id="3.30.70.270">
    <property type="match status" value="1"/>
</dbReference>
<evidence type="ECO:0000259" key="1">
    <source>
        <dbReference type="PROSITE" id="PS50113"/>
    </source>
</evidence>
<dbReference type="InterPro" id="IPR052155">
    <property type="entry name" value="Biofilm_reg_signaling"/>
</dbReference>
<dbReference type="RefSeq" id="WP_023001004.1">
    <property type="nucleotide sequence ID" value="NZ_CXST01000001.1"/>
</dbReference>
<dbReference type="SMART" id="SM00267">
    <property type="entry name" value="GGDEF"/>
    <property type="match status" value="1"/>
</dbReference>
<sequence length="325" mass="35080">MVLGSNRDRPSGTDLLRPSNIDFETLVKLGNEAIVLIGLDGTPAFISPATERMFGWSADKLVDHLSDLVYLASPNTDADLLHRILSGSGDADAPLPHADLQLRSAFGPMVWAEVTTHLLEDAAGKPYAFAVYFRSISKRKELESLLDAATQTDPLTGLLNRRAFEDGLKREWAIALREKTHTSLIKVSLDRFEALVERFGPSAAEDCLTRVADTLKETARRPADIAARTATAEFSLLLPRTHEMGAETISAYLHVAIQDLGIPNPENTAGNGVMTASVGAACAVVEQTGVSESSEFLLAAAENCVFQARQEGGNRVKTSLSHLAR</sequence>
<feature type="domain" description="PAC" evidence="1">
    <location>
        <begin position="96"/>
        <end position="148"/>
    </location>
</feature>
<accession>A0A0M6XZW7</accession>